<keyword evidence="4" id="KW-0620">Polyamine biosynthesis</keyword>
<reference evidence="5" key="2">
    <citation type="submission" date="2023-06" db="EMBL/GenBank/DDBJ databases">
        <authorList>
            <person name="Ma L."/>
            <person name="Liu K.-W."/>
            <person name="Li Z."/>
            <person name="Hsiao Y.-Y."/>
            <person name="Qi Y."/>
            <person name="Fu T."/>
            <person name="Tang G."/>
            <person name="Zhang D."/>
            <person name="Sun W.-H."/>
            <person name="Liu D.-K."/>
            <person name="Li Y."/>
            <person name="Chen G.-Z."/>
            <person name="Liu X.-D."/>
            <person name="Liao X.-Y."/>
            <person name="Jiang Y.-T."/>
            <person name="Yu X."/>
            <person name="Hao Y."/>
            <person name="Huang J."/>
            <person name="Zhao X.-W."/>
            <person name="Ke S."/>
            <person name="Chen Y.-Y."/>
            <person name="Wu W.-L."/>
            <person name="Hsu J.-L."/>
            <person name="Lin Y.-F."/>
            <person name="Huang M.-D."/>
            <person name="Li C.-Y."/>
            <person name="Huang L."/>
            <person name="Wang Z.-W."/>
            <person name="Zhao X."/>
            <person name="Zhong W.-Y."/>
            <person name="Peng D.-H."/>
            <person name="Ahmad S."/>
            <person name="Lan S."/>
            <person name="Zhang J.-S."/>
            <person name="Tsai W.-C."/>
            <person name="Van De Peer Y."/>
            <person name="Liu Z.-J."/>
        </authorList>
    </citation>
    <scope>NUCLEOTIDE SEQUENCE</scope>
    <source>
        <strain evidence="5">CP</strain>
        <tissue evidence="5">Leaves</tissue>
    </source>
</reference>
<reference evidence="5" key="1">
    <citation type="journal article" date="2023" name="Nat. Commun.">
        <title>Diploid and tetraploid genomes of Acorus and the evolution of monocots.</title>
        <authorList>
            <person name="Ma L."/>
            <person name="Liu K.W."/>
            <person name="Li Z."/>
            <person name="Hsiao Y.Y."/>
            <person name="Qi Y."/>
            <person name="Fu T."/>
            <person name="Tang G.D."/>
            <person name="Zhang D."/>
            <person name="Sun W.H."/>
            <person name="Liu D.K."/>
            <person name="Li Y."/>
            <person name="Chen G.Z."/>
            <person name="Liu X.D."/>
            <person name="Liao X.Y."/>
            <person name="Jiang Y.T."/>
            <person name="Yu X."/>
            <person name="Hao Y."/>
            <person name="Huang J."/>
            <person name="Zhao X.W."/>
            <person name="Ke S."/>
            <person name="Chen Y.Y."/>
            <person name="Wu W.L."/>
            <person name="Hsu J.L."/>
            <person name="Lin Y.F."/>
            <person name="Huang M.D."/>
            <person name="Li C.Y."/>
            <person name="Huang L."/>
            <person name="Wang Z.W."/>
            <person name="Zhao X."/>
            <person name="Zhong W.Y."/>
            <person name="Peng D.H."/>
            <person name="Ahmad S."/>
            <person name="Lan S."/>
            <person name="Zhang J.S."/>
            <person name="Tsai W.C."/>
            <person name="Van de Peer Y."/>
            <person name="Liu Z.J."/>
        </authorList>
    </citation>
    <scope>NUCLEOTIDE SEQUENCE</scope>
    <source>
        <strain evidence="5">CP</strain>
    </source>
</reference>
<evidence type="ECO:0000256" key="1">
    <source>
        <dbReference type="ARBA" id="ARBA00004911"/>
    </source>
</evidence>
<gene>
    <name evidence="5" type="primary">SAMDC</name>
    <name evidence="5" type="ORF">QJS10_CPB04g01297</name>
</gene>
<dbReference type="Pfam" id="PF01536">
    <property type="entry name" value="SAM_decarbox"/>
    <property type="match status" value="1"/>
</dbReference>
<proteinExistence type="inferred from homology"/>
<name>A0AAV9F0V2_ACOCL</name>
<dbReference type="EMBL" id="JAUJYO010000004">
    <property type="protein sequence ID" value="KAK1318854.1"/>
    <property type="molecule type" value="Genomic_DNA"/>
</dbReference>
<evidence type="ECO:0000256" key="3">
    <source>
        <dbReference type="ARBA" id="ARBA00023066"/>
    </source>
</evidence>
<dbReference type="InterPro" id="IPR016067">
    <property type="entry name" value="S-AdoMet_deCO2ase_core"/>
</dbReference>
<accession>A0AAV9F0V2</accession>
<sequence length="105" mass="11926">MSDPMVPNCKWHVYFASNESIFPPPRMVTLEMCMTGLNSESVSVFFKKDDGRNAKQMTKLSEISDIQPEMEICDFEFDPCGYSMARLSPLSTSPWRMGSATRATR</sequence>
<dbReference type="PANTHER" id="PTHR11570:SF0">
    <property type="entry name" value="S-ADENOSYLMETHIONINE DECARBOXYLASE PROENZYME"/>
    <property type="match status" value="1"/>
</dbReference>
<evidence type="ECO:0000313" key="6">
    <source>
        <dbReference type="Proteomes" id="UP001180020"/>
    </source>
</evidence>
<evidence type="ECO:0000313" key="5">
    <source>
        <dbReference type="EMBL" id="KAK1318854.1"/>
    </source>
</evidence>
<dbReference type="Proteomes" id="UP001180020">
    <property type="component" value="Unassembled WGS sequence"/>
</dbReference>
<dbReference type="InterPro" id="IPR048283">
    <property type="entry name" value="AdoMetDC-like"/>
</dbReference>
<comment type="caution">
    <text evidence="5">The sequence shown here is derived from an EMBL/GenBank/DDBJ whole genome shotgun (WGS) entry which is preliminary data.</text>
</comment>
<keyword evidence="6" id="KW-1185">Reference proteome</keyword>
<dbReference type="GO" id="GO:0008295">
    <property type="term" value="P:spermidine biosynthetic process"/>
    <property type="evidence" value="ECO:0007669"/>
    <property type="project" value="UniProtKB-KW"/>
</dbReference>
<dbReference type="GO" id="GO:0005829">
    <property type="term" value="C:cytosol"/>
    <property type="evidence" value="ECO:0007669"/>
    <property type="project" value="TreeGrafter"/>
</dbReference>
<protein>
    <submittedName>
        <fullName evidence="5">S-adenosylmethionine decarboxylase proenzyme</fullName>
    </submittedName>
</protein>
<dbReference type="Gene3D" id="3.60.90.10">
    <property type="entry name" value="S-adenosylmethionine decarboxylase"/>
    <property type="match status" value="1"/>
</dbReference>
<keyword evidence="3" id="KW-0745">Spermidine biosynthesis</keyword>
<evidence type="ECO:0000256" key="4">
    <source>
        <dbReference type="ARBA" id="ARBA00023115"/>
    </source>
</evidence>
<comment type="pathway">
    <text evidence="1">Amine and polyamine biosynthesis; S-adenosylmethioninamine biosynthesis; S-adenosylmethioninamine from S-adenosyl-L-methionine: step 1/1.</text>
</comment>
<dbReference type="GO" id="GO:0006597">
    <property type="term" value="P:spermine biosynthetic process"/>
    <property type="evidence" value="ECO:0007669"/>
    <property type="project" value="TreeGrafter"/>
</dbReference>
<dbReference type="PANTHER" id="PTHR11570">
    <property type="entry name" value="S-ADENOSYLMETHIONINE DECARBOXYLASE"/>
    <property type="match status" value="1"/>
</dbReference>
<comment type="similarity">
    <text evidence="2">Belongs to the eukaryotic AdoMetDC family.</text>
</comment>
<dbReference type="AlphaFoldDB" id="A0AAV9F0V2"/>
<dbReference type="GO" id="GO:0004014">
    <property type="term" value="F:adenosylmethionine decarboxylase activity"/>
    <property type="evidence" value="ECO:0007669"/>
    <property type="project" value="InterPro"/>
</dbReference>
<dbReference type="SUPFAM" id="SSF56276">
    <property type="entry name" value="S-adenosylmethionine decarboxylase"/>
    <property type="match status" value="1"/>
</dbReference>
<organism evidence="5 6">
    <name type="scientific">Acorus calamus</name>
    <name type="common">Sweet flag</name>
    <dbReference type="NCBI Taxonomy" id="4465"/>
    <lineage>
        <taxon>Eukaryota</taxon>
        <taxon>Viridiplantae</taxon>
        <taxon>Streptophyta</taxon>
        <taxon>Embryophyta</taxon>
        <taxon>Tracheophyta</taxon>
        <taxon>Spermatophyta</taxon>
        <taxon>Magnoliopsida</taxon>
        <taxon>Liliopsida</taxon>
        <taxon>Acoraceae</taxon>
        <taxon>Acorus</taxon>
    </lineage>
</organism>
<evidence type="ECO:0000256" key="2">
    <source>
        <dbReference type="ARBA" id="ARBA00008466"/>
    </source>
</evidence>